<dbReference type="Proteomes" id="UP000323597">
    <property type="component" value="Chromosome A10"/>
</dbReference>
<dbReference type="EMBL" id="CM017645">
    <property type="protein sequence ID" value="TYJ13478.1"/>
    <property type="molecule type" value="Genomic_DNA"/>
</dbReference>
<gene>
    <name evidence="1" type="ORF">E1A91_A10G055000v1</name>
</gene>
<accession>A0A5D2XHL8</accession>
<proteinExistence type="predicted"/>
<keyword evidence="2" id="KW-1185">Reference proteome</keyword>
<name>A0A5D2XHL8_GOSMU</name>
<reference evidence="1 2" key="1">
    <citation type="submission" date="2019-07" db="EMBL/GenBank/DDBJ databases">
        <title>WGS assembly of Gossypium mustelinum.</title>
        <authorList>
            <person name="Chen Z.J."/>
            <person name="Sreedasyam A."/>
            <person name="Ando A."/>
            <person name="Song Q."/>
            <person name="De L."/>
            <person name="Hulse-Kemp A."/>
            <person name="Ding M."/>
            <person name="Ye W."/>
            <person name="Kirkbride R."/>
            <person name="Jenkins J."/>
            <person name="Plott C."/>
            <person name="Lovell J."/>
            <person name="Lin Y.-M."/>
            <person name="Vaughn R."/>
            <person name="Liu B."/>
            <person name="Li W."/>
            <person name="Simpson S."/>
            <person name="Scheffler B."/>
            <person name="Saski C."/>
            <person name="Grover C."/>
            <person name="Hu G."/>
            <person name="Conover J."/>
            <person name="Carlson J."/>
            <person name="Shu S."/>
            <person name="Boston L."/>
            <person name="Williams M."/>
            <person name="Peterson D."/>
            <person name="Mcgee K."/>
            <person name="Jones D."/>
            <person name="Wendel J."/>
            <person name="Stelly D."/>
            <person name="Grimwood J."/>
            <person name="Schmutz J."/>
        </authorList>
    </citation>
    <scope>NUCLEOTIDE SEQUENCE [LARGE SCALE GENOMIC DNA]</scope>
    <source>
        <strain evidence="1">1408120.09</strain>
    </source>
</reference>
<evidence type="ECO:0000313" key="2">
    <source>
        <dbReference type="Proteomes" id="UP000323597"/>
    </source>
</evidence>
<organism evidence="1 2">
    <name type="scientific">Gossypium mustelinum</name>
    <name type="common">Cotton</name>
    <name type="synonym">Gossypium caicoense</name>
    <dbReference type="NCBI Taxonomy" id="34275"/>
    <lineage>
        <taxon>Eukaryota</taxon>
        <taxon>Viridiplantae</taxon>
        <taxon>Streptophyta</taxon>
        <taxon>Embryophyta</taxon>
        <taxon>Tracheophyta</taxon>
        <taxon>Spermatophyta</taxon>
        <taxon>Magnoliopsida</taxon>
        <taxon>eudicotyledons</taxon>
        <taxon>Gunneridae</taxon>
        <taxon>Pentapetalae</taxon>
        <taxon>rosids</taxon>
        <taxon>malvids</taxon>
        <taxon>Malvales</taxon>
        <taxon>Malvaceae</taxon>
        <taxon>Malvoideae</taxon>
        <taxon>Gossypium</taxon>
    </lineage>
</organism>
<protein>
    <submittedName>
        <fullName evidence="1">Uncharacterized protein</fullName>
    </submittedName>
</protein>
<dbReference type="AlphaFoldDB" id="A0A5D2XHL8"/>
<sequence>MPERLRRQNRKCNQVQSPLARWYVALDVEHDCWSAGAYEASLWAHGGRT</sequence>
<evidence type="ECO:0000313" key="1">
    <source>
        <dbReference type="EMBL" id="TYJ13478.1"/>
    </source>
</evidence>